<evidence type="ECO:0000256" key="1">
    <source>
        <dbReference type="ARBA" id="ARBA00005495"/>
    </source>
</evidence>
<proteinExistence type="inferred from homology"/>
<dbReference type="EMBL" id="ML742023">
    <property type="protein sequence ID" value="KAE8155273.1"/>
    <property type="molecule type" value="Genomic_DNA"/>
</dbReference>
<accession>A0A5N6U9I4</accession>
<sequence>MTTQIIKGSCLCNTIKYTVTGPPILNVLCYCRNCQKSTGSLGVANSLYKQENLSITEGQDSLRTYKDSNTHDGSVVDRSFCQNCGSNIVFSNKAKSEDVVIVTSGTMDLEDGQAWAPMVEFYCQDKKAWLDLGVETKTFEKVPLRFDRVLG</sequence>
<comment type="similarity">
    <text evidence="1">Belongs to the Gfa family.</text>
</comment>
<dbReference type="GO" id="GO:0046872">
    <property type="term" value="F:metal ion binding"/>
    <property type="evidence" value="ECO:0007669"/>
    <property type="project" value="UniProtKB-KW"/>
</dbReference>
<dbReference type="PANTHER" id="PTHR33337:SF39">
    <property type="entry name" value="DUF636 DOMAIN PROTEIN (AFU_ORTHOLOGUE AFUA_6G11530)"/>
    <property type="match status" value="1"/>
</dbReference>
<dbReference type="OrthoDB" id="406544at2759"/>
<evidence type="ECO:0000256" key="2">
    <source>
        <dbReference type="ARBA" id="ARBA00022723"/>
    </source>
</evidence>
<evidence type="ECO:0000313" key="6">
    <source>
        <dbReference type="EMBL" id="KAE8155273.1"/>
    </source>
</evidence>
<dbReference type="Gene3D" id="3.90.1590.10">
    <property type="entry name" value="glutathione-dependent formaldehyde- activating enzyme (gfa)"/>
    <property type="match status" value="1"/>
</dbReference>
<evidence type="ECO:0000256" key="3">
    <source>
        <dbReference type="ARBA" id="ARBA00022833"/>
    </source>
</evidence>
<evidence type="ECO:0000256" key="4">
    <source>
        <dbReference type="ARBA" id="ARBA00023239"/>
    </source>
</evidence>
<evidence type="ECO:0000259" key="5">
    <source>
        <dbReference type="PROSITE" id="PS51891"/>
    </source>
</evidence>
<dbReference type="AlphaFoldDB" id="A0A5N6U9I4"/>
<dbReference type="Pfam" id="PF04828">
    <property type="entry name" value="GFA"/>
    <property type="match status" value="1"/>
</dbReference>
<keyword evidence="3" id="KW-0862">Zinc</keyword>
<name>A0A5N6U9I4_ASPAV</name>
<keyword evidence="4" id="KW-0456">Lyase</keyword>
<reference evidence="6 7" key="1">
    <citation type="submission" date="2019-04" db="EMBL/GenBank/DDBJ databases">
        <title>Friends and foes A comparative genomics study of 23 Aspergillus species from section Flavi.</title>
        <authorList>
            <consortium name="DOE Joint Genome Institute"/>
            <person name="Kjaerbolling I."/>
            <person name="Vesth T."/>
            <person name="Frisvad J.C."/>
            <person name="Nybo J.L."/>
            <person name="Theobald S."/>
            <person name="Kildgaard S."/>
            <person name="Isbrandt T."/>
            <person name="Kuo A."/>
            <person name="Sato A."/>
            <person name="Lyhne E.K."/>
            <person name="Kogle M.E."/>
            <person name="Wiebenga A."/>
            <person name="Kun R.S."/>
            <person name="Lubbers R.J."/>
            <person name="Makela M.R."/>
            <person name="Barry K."/>
            <person name="Chovatia M."/>
            <person name="Clum A."/>
            <person name="Daum C."/>
            <person name="Haridas S."/>
            <person name="He G."/>
            <person name="LaButti K."/>
            <person name="Lipzen A."/>
            <person name="Mondo S."/>
            <person name="Riley R."/>
            <person name="Salamov A."/>
            <person name="Simmons B.A."/>
            <person name="Magnuson J.K."/>
            <person name="Henrissat B."/>
            <person name="Mortensen U.H."/>
            <person name="Larsen T.O."/>
            <person name="Devries R.P."/>
            <person name="Grigoriev I.V."/>
            <person name="Machida M."/>
            <person name="Baker S.E."/>
            <person name="Andersen M.R."/>
        </authorList>
    </citation>
    <scope>NUCLEOTIDE SEQUENCE [LARGE SCALE GENOMIC DNA]</scope>
    <source>
        <strain evidence="6 7">IBT 18842</strain>
    </source>
</reference>
<keyword evidence="2" id="KW-0479">Metal-binding</keyword>
<dbReference type="PANTHER" id="PTHR33337">
    <property type="entry name" value="GFA DOMAIN-CONTAINING PROTEIN"/>
    <property type="match status" value="1"/>
</dbReference>
<feature type="domain" description="CENP-V/GFA" evidence="5">
    <location>
        <begin position="6"/>
        <end position="116"/>
    </location>
</feature>
<dbReference type="InterPro" id="IPR006913">
    <property type="entry name" value="CENP-V/GFA"/>
</dbReference>
<dbReference type="InterPro" id="IPR011057">
    <property type="entry name" value="Mss4-like_sf"/>
</dbReference>
<organism evidence="6 7">
    <name type="scientific">Aspergillus avenaceus</name>
    <dbReference type="NCBI Taxonomy" id="36643"/>
    <lineage>
        <taxon>Eukaryota</taxon>
        <taxon>Fungi</taxon>
        <taxon>Dikarya</taxon>
        <taxon>Ascomycota</taxon>
        <taxon>Pezizomycotina</taxon>
        <taxon>Eurotiomycetes</taxon>
        <taxon>Eurotiomycetidae</taxon>
        <taxon>Eurotiales</taxon>
        <taxon>Aspergillaceae</taxon>
        <taxon>Aspergillus</taxon>
        <taxon>Aspergillus subgen. Circumdati</taxon>
    </lineage>
</organism>
<dbReference type="Proteomes" id="UP000325780">
    <property type="component" value="Unassembled WGS sequence"/>
</dbReference>
<keyword evidence="7" id="KW-1185">Reference proteome</keyword>
<protein>
    <submittedName>
        <fullName evidence="6">Mss4-like protein</fullName>
    </submittedName>
</protein>
<dbReference type="PROSITE" id="PS51891">
    <property type="entry name" value="CENP_V_GFA"/>
    <property type="match status" value="1"/>
</dbReference>
<dbReference type="SUPFAM" id="SSF51316">
    <property type="entry name" value="Mss4-like"/>
    <property type="match status" value="1"/>
</dbReference>
<evidence type="ECO:0000313" key="7">
    <source>
        <dbReference type="Proteomes" id="UP000325780"/>
    </source>
</evidence>
<gene>
    <name evidence="6" type="ORF">BDV25DRAFT_146411</name>
</gene>
<dbReference type="GO" id="GO:0016846">
    <property type="term" value="F:carbon-sulfur lyase activity"/>
    <property type="evidence" value="ECO:0007669"/>
    <property type="project" value="InterPro"/>
</dbReference>